<gene>
    <name evidence="2" type="ORF">ACIBG2_32015</name>
</gene>
<evidence type="ECO:0000313" key="3">
    <source>
        <dbReference type="Proteomes" id="UP001612741"/>
    </source>
</evidence>
<comment type="caution">
    <text evidence="2">The sequence shown here is derived from an EMBL/GenBank/DDBJ whole genome shotgun (WGS) entry which is preliminary data.</text>
</comment>
<feature type="transmembrane region" description="Helical" evidence="1">
    <location>
        <begin position="46"/>
        <end position="66"/>
    </location>
</feature>
<keyword evidence="1" id="KW-1133">Transmembrane helix</keyword>
<feature type="transmembrane region" description="Helical" evidence="1">
    <location>
        <begin position="12"/>
        <end position="34"/>
    </location>
</feature>
<evidence type="ECO:0000256" key="1">
    <source>
        <dbReference type="SAM" id="Phobius"/>
    </source>
</evidence>
<proteinExistence type="predicted"/>
<dbReference type="Proteomes" id="UP001612741">
    <property type="component" value="Unassembled WGS sequence"/>
</dbReference>
<organism evidence="2 3">
    <name type="scientific">Nonomuraea typhae</name>
    <dbReference type="NCBI Taxonomy" id="2603600"/>
    <lineage>
        <taxon>Bacteria</taxon>
        <taxon>Bacillati</taxon>
        <taxon>Actinomycetota</taxon>
        <taxon>Actinomycetes</taxon>
        <taxon>Streptosporangiales</taxon>
        <taxon>Streptosporangiaceae</taxon>
        <taxon>Nonomuraea</taxon>
    </lineage>
</organism>
<keyword evidence="1" id="KW-0472">Membrane</keyword>
<name>A0ABW7Z1J2_9ACTN</name>
<keyword evidence="1" id="KW-0812">Transmembrane</keyword>
<dbReference type="RefSeq" id="WP_397087027.1">
    <property type="nucleotide sequence ID" value="NZ_JBITGY010000009.1"/>
</dbReference>
<evidence type="ECO:0000313" key="2">
    <source>
        <dbReference type="EMBL" id="MFI6502044.1"/>
    </source>
</evidence>
<reference evidence="2 3" key="1">
    <citation type="submission" date="2024-10" db="EMBL/GenBank/DDBJ databases">
        <title>The Natural Products Discovery Center: Release of the First 8490 Sequenced Strains for Exploring Actinobacteria Biosynthetic Diversity.</title>
        <authorList>
            <person name="Kalkreuter E."/>
            <person name="Kautsar S.A."/>
            <person name="Yang D."/>
            <person name="Bader C.D."/>
            <person name="Teijaro C.N."/>
            <person name="Fluegel L."/>
            <person name="Davis C.M."/>
            <person name="Simpson J.R."/>
            <person name="Lauterbach L."/>
            <person name="Steele A.D."/>
            <person name="Gui C."/>
            <person name="Meng S."/>
            <person name="Li G."/>
            <person name="Viehrig K."/>
            <person name="Ye F."/>
            <person name="Su P."/>
            <person name="Kiefer A.F."/>
            <person name="Nichols A."/>
            <person name="Cepeda A.J."/>
            <person name="Yan W."/>
            <person name="Fan B."/>
            <person name="Jiang Y."/>
            <person name="Adhikari A."/>
            <person name="Zheng C.-J."/>
            <person name="Schuster L."/>
            <person name="Cowan T.M."/>
            <person name="Smanski M.J."/>
            <person name="Chevrette M.G."/>
            <person name="De Carvalho L.P.S."/>
            <person name="Shen B."/>
        </authorList>
    </citation>
    <scope>NUCLEOTIDE SEQUENCE [LARGE SCALE GENOMIC DNA]</scope>
    <source>
        <strain evidence="2 3">NPDC050545</strain>
    </source>
</reference>
<keyword evidence="3" id="KW-1185">Reference proteome</keyword>
<accession>A0ABW7Z1J2</accession>
<sequence>MYKLLLTVFRLLLITFVLGGVAVTFFQVVGILAASPGLTSFFGGPFAEWMCIVAALAGIVSFLQLYTKEGREESVEEPV</sequence>
<protein>
    <submittedName>
        <fullName evidence="2">Uncharacterized protein</fullName>
    </submittedName>
</protein>
<dbReference type="EMBL" id="JBITGY010000009">
    <property type="protein sequence ID" value="MFI6502044.1"/>
    <property type="molecule type" value="Genomic_DNA"/>
</dbReference>